<name>A0A8X6XSH4_9ARAC</name>
<dbReference type="EMBL" id="BMAV01012015">
    <property type="protein sequence ID" value="GFY58333.1"/>
    <property type="molecule type" value="Genomic_DNA"/>
</dbReference>
<sequence length="94" mass="11128">MILLRLKWSFLLFHQNLTPLAKPLSHVAVFISRRIIHQLLLKSTCPRPPRPRLEEENGLLPIVSRVVKKNTISMDRRIYWQTLKTQQFTSIELL</sequence>
<keyword evidence="2" id="KW-1185">Reference proteome</keyword>
<reference evidence="1" key="1">
    <citation type="submission" date="2020-08" db="EMBL/GenBank/DDBJ databases">
        <title>Multicomponent nature underlies the extraordinary mechanical properties of spider dragline silk.</title>
        <authorList>
            <person name="Kono N."/>
            <person name="Nakamura H."/>
            <person name="Mori M."/>
            <person name="Yoshida Y."/>
            <person name="Ohtoshi R."/>
            <person name="Malay A.D."/>
            <person name="Moran D.A.P."/>
            <person name="Tomita M."/>
            <person name="Numata K."/>
            <person name="Arakawa K."/>
        </authorList>
    </citation>
    <scope>NUCLEOTIDE SEQUENCE</scope>
</reference>
<proteinExistence type="predicted"/>
<accession>A0A8X6XSH4</accession>
<organism evidence="1 2">
    <name type="scientific">Trichonephila inaurata madagascariensis</name>
    <dbReference type="NCBI Taxonomy" id="2747483"/>
    <lineage>
        <taxon>Eukaryota</taxon>
        <taxon>Metazoa</taxon>
        <taxon>Ecdysozoa</taxon>
        <taxon>Arthropoda</taxon>
        <taxon>Chelicerata</taxon>
        <taxon>Arachnida</taxon>
        <taxon>Araneae</taxon>
        <taxon>Araneomorphae</taxon>
        <taxon>Entelegynae</taxon>
        <taxon>Araneoidea</taxon>
        <taxon>Nephilidae</taxon>
        <taxon>Trichonephila</taxon>
        <taxon>Trichonephila inaurata</taxon>
    </lineage>
</organism>
<dbReference type="AlphaFoldDB" id="A0A8X6XSH4"/>
<evidence type="ECO:0000313" key="2">
    <source>
        <dbReference type="Proteomes" id="UP000886998"/>
    </source>
</evidence>
<dbReference type="Proteomes" id="UP000886998">
    <property type="component" value="Unassembled WGS sequence"/>
</dbReference>
<gene>
    <name evidence="1" type="ORF">TNIN_432301</name>
</gene>
<comment type="caution">
    <text evidence="1">The sequence shown here is derived from an EMBL/GenBank/DDBJ whole genome shotgun (WGS) entry which is preliminary data.</text>
</comment>
<evidence type="ECO:0000313" key="1">
    <source>
        <dbReference type="EMBL" id="GFY58333.1"/>
    </source>
</evidence>
<protein>
    <submittedName>
        <fullName evidence="1">Uncharacterized protein</fullName>
    </submittedName>
</protein>